<dbReference type="InterPro" id="IPR051083">
    <property type="entry name" value="GrpII_Intron_Splice-Mob/Def"/>
</dbReference>
<gene>
    <name evidence="11" type="ordered locus">CAP2UW1_0530</name>
</gene>
<evidence type="ECO:0000256" key="3">
    <source>
        <dbReference type="ARBA" id="ARBA00022695"/>
    </source>
</evidence>
<keyword evidence="11" id="KW-0378">Hydrolase</keyword>
<dbReference type="GO" id="GO:0003723">
    <property type="term" value="F:RNA binding"/>
    <property type="evidence" value="ECO:0007669"/>
    <property type="project" value="InterPro"/>
</dbReference>
<keyword evidence="7" id="KW-0051">Antiviral defense</keyword>
<reference evidence="11" key="1">
    <citation type="submission" date="2009-08" db="EMBL/GenBank/DDBJ databases">
        <authorList>
            <consortium name="US DOE Joint Genome Institute"/>
            <person name="Lucas S."/>
            <person name="Copeland A."/>
            <person name="Lapidus A."/>
            <person name="Glavina del Rio T."/>
            <person name="Dalin E."/>
            <person name="Tice H."/>
            <person name="Bruce D."/>
            <person name="Barry K."/>
            <person name="Pitluck S."/>
            <person name="Lowry S."/>
            <person name="Larimer F."/>
            <person name="Land M."/>
            <person name="Hauser L."/>
            <person name="Kyrpides N."/>
            <person name="Ivanova N."/>
            <person name="McMahon K.D."/>
            <person name="Hugenholtz P."/>
        </authorList>
    </citation>
    <scope>NUCLEOTIDE SEQUENCE</scope>
    <source>
        <strain evidence="11">UW-1</strain>
    </source>
</reference>
<dbReference type="GO" id="GO:0046872">
    <property type="term" value="F:metal ion binding"/>
    <property type="evidence" value="ECO:0007669"/>
    <property type="project" value="UniProtKB-KW"/>
</dbReference>
<keyword evidence="5" id="KW-0460">Magnesium</keyword>
<protein>
    <recommendedName>
        <fullName evidence="1">RNA-directed DNA polymerase</fullName>
        <ecNumber evidence="1">2.7.7.49</ecNumber>
    </recommendedName>
</protein>
<comment type="catalytic activity">
    <reaction evidence="9">
        <text>DNA(n) + a 2'-deoxyribonucleoside 5'-triphosphate = DNA(n+1) + diphosphate</text>
        <dbReference type="Rhea" id="RHEA:22508"/>
        <dbReference type="Rhea" id="RHEA-COMP:17339"/>
        <dbReference type="Rhea" id="RHEA-COMP:17340"/>
        <dbReference type="ChEBI" id="CHEBI:33019"/>
        <dbReference type="ChEBI" id="CHEBI:61560"/>
        <dbReference type="ChEBI" id="CHEBI:173112"/>
        <dbReference type="EC" id="2.7.7.49"/>
    </reaction>
</comment>
<keyword evidence="2" id="KW-0808">Transferase</keyword>
<dbReference type="EMBL" id="CP001715">
    <property type="protein sequence ID" value="ACV33880.1"/>
    <property type="molecule type" value="Genomic_DNA"/>
</dbReference>
<sequence>MFFLTNLKSAKSLHDVACLLGYKPKSLSYVIYKMPLNYTTFTVPKKSGGVRSISAPRPELKLLQRRLSDGLQSCWDEINDQKKITKPISHGFRRDASIVTNASVHRGRRFVFNVDIKDFFDSINFGRVYGFFVKNKDFALTESAAKVLAAIACHDGKLPQGSPCSPVISNLIGQILDVRLAQLAHRHGCSYSRYADDLTFSTNERIFPSMIALSNADHSWVAGAVLSKIIEKSGFQLNPKKTRMQYRNSRQEVTGLVVNRRINTRPEYRRLTRAMTHQLVTTGKFQLTKTKADVLGKLVPTKIDGSITHLQGMFGFIDWIDLCHRKNQEVPNVQQSAIGKVYKRFLMHRDFWANSLPIILCEGKTDSVYLRGAIRRLATAHPNLVSTNAAGKSEFKVRFFNYSYTSQRILDLSGGAPVVRRFITEYIKSVKKTQAPVNPKPLILLLDNDSGGQVFYSLIKQYNGKKTTVNGMDDFYHLAENVYVVFTPIDKPGDNSSIEDFFEPSLLAKKIDGKTFNADDTTFDKNKEYGKADFAAKIVRPNIAKINFEKFDPILARIEGVIEAHSKKHFP</sequence>
<keyword evidence="3" id="KW-0548">Nucleotidyltransferase</keyword>
<dbReference type="NCBIfam" id="NF038237">
    <property type="entry name" value="retron_Ec67_fus"/>
    <property type="match status" value="1"/>
</dbReference>
<dbReference type="Pfam" id="PF00078">
    <property type="entry name" value="RVT_1"/>
    <property type="match status" value="1"/>
</dbReference>
<evidence type="ECO:0000256" key="5">
    <source>
        <dbReference type="ARBA" id="ARBA00022842"/>
    </source>
</evidence>
<accession>C7RLI6</accession>
<evidence type="ECO:0000256" key="1">
    <source>
        <dbReference type="ARBA" id="ARBA00012493"/>
    </source>
</evidence>
<dbReference type="PRINTS" id="PR00866">
    <property type="entry name" value="RNADNAPOLMS"/>
</dbReference>
<evidence type="ECO:0000256" key="2">
    <source>
        <dbReference type="ARBA" id="ARBA00022679"/>
    </source>
</evidence>
<evidence type="ECO:0000259" key="10">
    <source>
        <dbReference type="PROSITE" id="PS50878"/>
    </source>
</evidence>
<dbReference type="SUPFAM" id="SSF56672">
    <property type="entry name" value="DNA/RNA polymerases"/>
    <property type="match status" value="1"/>
</dbReference>
<dbReference type="AlphaFoldDB" id="C7RLI6"/>
<reference evidence="11" key="2">
    <citation type="submission" date="2009-09" db="EMBL/GenBank/DDBJ databases">
        <title>Complete sequence of chromosome of Candidatus Accumulibacter phosphatis clade IIA str. UW-1.</title>
        <authorList>
            <consortium name="US DOE Joint Genome Institute"/>
            <person name="Martin H.G."/>
            <person name="Ivanova N."/>
            <person name="Kunin V."/>
            <person name="Warnecke F."/>
            <person name="Barry K."/>
            <person name="He S."/>
            <person name="Salamov A."/>
            <person name="Szeto E."/>
            <person name="Dalin E."/>
            <person name="Pangilinan J.L."/>
            <person name="Lapidus A."/>
            <person name="Lowry S."/>
            <person name="Kyrpides N.C."/>
            <person name="McMahon K.D."/>
            <person name="Hugenholtz P."/>
        </authorList>
    </citation>
    <scope>NUCLEOTIDE SEQUENCE [LARGE SCALE GENOMIC DNA]</scope>
    <source>
        <strain evidence="11">UW-1</strain>
    </source>
</reference>
<dbReference type="GO" id="GO:0051607">
    <property type="term" value="P:defense response to virus"/>
    <property type="evidence" value="ECO:0007669"/>
    <property type="project" value="UniProtKB-KW"/>
</dbReference>
<evidence type="ECO:0000256" key="7">
    <source>
        <dbReference type="ARBA" id="ARBA00023118"/>
    </source>
</evidence>
<dbReference type="HOGENOM" id="CLU_034461_0_0_4"/>
<dbReference type="PROSITE" id="PS50878">
    <property type="entry name" value="RT_POL"/>
    <property type="match status" value="1"/>
</dbReference>
<dbReference type="EC" id="2.7.7.49" evidence="1"/>
<dbReference type="CDD" id="cd03487">
    <property type="entry name" value="RT_Bac_retron_II"/>
    <property type="match status" value="1"/>
</dbReference>
<dbReference type="STRING" id="522306.CAP2UW1_0530"/>
<name>C7RLI6_ACCRE</name>
<dbReference type="PANTHER" id="PTHR34047:SF7">
    <property type="entry name" value="RNA-DIRECTED DNA POLYMERASE"/>
    <property type="match status" value="1"/>
</dbReference>
<evidence type="ECO:0000256" key="9">
    <source>
        <dbReference type="ARBA" id="ARBA00048173"/>
    </source>
</evidence>
<organism evidence="11">
    <name type="scientific">Accumulibacter regalis</name>
    <dbReference type="NCBI Taxonomy" id="522306"/>
    <lineage>
        <taxon>Bacteria</taxon>
        <taxon>Pseudomonadati</taxon>
        <taxon>Pseudomonadota</taxon>
        <taxon>Betaproteobacteria</taxon>
        <taxon>Candidatus Accumulibacter</taxon>
    </lineage>
</organism>
<dbReference type="InterPro" id="IPR043502">
    <property type="entry name" value="DNA/RNA_pol_sf"/>
</dbReference>
<proteinExistence type="inferred from homology"/>
<evidence type="ECO:0000256" key="8">
    <source>
        <dbReference type="ARBA" id="ARBA00034120"/>
    </source>
</evidence>
<dbReference type="KEGG" id="app:CAP2UW1_0530"/>
<dbReference type="OrthoDB" id="7055795at2"/>
<comment type="similarity">
    <text evidence="8">Belongs to the bacterial reverse transcriptase family.</text>
</comment>
<evidence type="ECO:0000256" key="4">
    <source>
        <dbReference type="ARBA" id="ARBA00022723"/>
    </source>
</evidence>
<dbReference type="InterPro" id="IPR000123">
    <property type="entry name" value="Reverse_transcriptase_msDNA"/>
</dbReference>
<evidence type="ECO:0000256" key="6">
    <source>
        <dbReference type="ARBA" id="ARBA00022918"/>
    </source>
</evidence>
<feature type="domain" description="Reverse transcriptase" evidence="10">
    <location>
        <begin position="24"/>
        <end position="258"/>
    </location>
</feature>
<dbReference type="GO" id="GO:0016787">
    <property type="term" value="F:hydrolase activity"/>
    <property type="evidence" value="ECO:0007669"/>
    <property type="project" value="UniProtKB-KW"/>
</dbReference>
<keyword evidence="6" id="KW-0695">RNA-directed DNA polymerase</keyword>
<dbReference type="PANTHER" id="PTHR34047">
    <property type="entry name" value="NUCLEAR INTRON MATURASE 1, MITOCHONDRIAL-RELATED"/>
    <property type="match status" value="1"/>
</dbReference>
<keyword evidence="4" id="KW-0479">Metal-binding</keyword>
<dbReference type="InterPro" id="IPR000477">
    <property type="entry name" value="RT_dom"/>
</dbReference>
<dbReference type="eggNOG" id="COG3344">
    <property type="taxonomic scope" value="Bacteria"/>
</dbReference>
<dbReference type="GO" id="GO:0003964">
    <property type="term" value="F:RNA-directed DNA polymerase activity"/>
    <property type="evidence" value="ECO:0007669"/>
    <property type="project" value="UniProtKB-KW"/>
</dbReference>
<dbReference type="InterPro" id="IPR053543">
    <property type="entry name" value="Bacterial_RT"/>
</dbReference>
<evidence type="ECO:0000313" key="11">
    <source>
        <dbReference type="EMBL" id="ACV33880.1"/>
    </source>
</evidence>